<dbReference type="PANTHER" id="PTHR11070">
    <property type="entry name" value="UVRD / RECB / PCRA DNA HELICASE FAMILY MEMBER"/>
    <property type="match status" value="1"/>
</dbReference>
<dbReference type="Gene3D" id="1.10.486.10">
    <property type="entry name" value="PCRA, domain 4"/>
    <property type="match status" value="1"/>
</dbReference>
<feature type="binding site" evidence="11">
    <location>
        <begin position="30"/>
        <end position="37"/>
    </location>
    <ligand>
        <name>ATP</name>
        <dbReference type="ChEBI" id="CHEBI:30616"/>
    </ligand>
</feature>
<protein>
    <recommendedName>
        <fullName evidence="9">DNA 3'-5' helicase</fullName>
        <ecNumber evidence="9">5.6.2.4</ecNumber>
    </recommendedName>
</protein>
<keyword evidence="2 11" id="KW-0547">Nucleotide-binding</keyword>
<dbReference type="InterPro" id="IPR000212">
    <property type="entry name" value="DNA_helicase_UvrD/REP"/>
</dbReference>
<name>A0ABQ3ULB2_9CHLR</name>
<feature type="region of interest" description="Disordered" evidence="12">
    <location>
        <begin position="665"/>
        <end position="797"/>
    </location>
</feature>
<evidence type="ECO:0000256" key="12">
    <source>
        <dbReference type="SAM" id="MobiDB-lite"/>
    </source>
</evidence>
<evidence type="ECO:0000256" key="8">
    <source>
        <dbReference type="ARBA" id="ARBA00034617"/>
    </source>
</evidence>
<feature type="domain" description="UvrD-like helicase C-terminal" evidence="14">
    <location>
        <begin position="300"/>
        <end position="585"/>
    </location>
</feature>
<dbReference type="EC" id="5.6.2.4" evidence="9"/>
<evidence type="ECO:0000256" key="4">
    <source>
        <dbReference type="ARBA" id="ARBA00022806"/>
    </source>
</evidence>
<evidence type="ECO:0000313" key="16">
    <source>
        <dbReference type="Proteomes" id="UP000654345"/>
    </source>
</evidence>
<dbReference type="Pfam" id="PF13361">
    <property type="entry name" value="UvrD_C"/>
    <property type="match status" value="1"/>
</dbReference>
<evidence type="ECO:0000256" key="6">
    <source>
        <dbReference type="ARBA" id="ARBA00023125"/>
    </source>
</evidence>
<keyword evidence="5 11" id="KW-0067">ATP-binding</keyword>
<dbReference type="Pfam" id="PF00580">
    <property type="entry name" value="UvrD-helicase"/>
    <property type="match status" value="1"/>
</dbReference>
<dbReference type="InterPro" id="IPR013986">
    <property type="entry name" value="DExx_box_DNA_helicase_dom_sf"/>
</dbReference>
<comment type="catalytic activity">
    <reaction evidence="10">
        <text>ATP + H2O = ADP + phosphate + H(+)</text>
        <dbReference type="Rhea" id="RHEA:13065"/>
        <dbReference type="ChEBI" id="CHEBI:15377"/>
        <dbReference type="ChEBI" id="CHEBI:15378"/>
        <dbReference type="ChEBI" id="CHEBI:30616"/>
        <dbReference type="ChEBI" id="CHEBI:43474"/>
        <dbReference type="ChEBI" id="CHEBI:456216"/>
        <dbReference type="EC" id="5.6.2.4"/>
    </reaction>
</comment>
<evidence type="ECO:0000313" key="15">
    <source>
        <dbReference type="EMBL" id="GHO53483.1"/>
    </source>
</evidence>
<dbReference type="InterPro" id="IPR014017">
    <property type="entry name" value="DNA_helicase_UvrD-like_C"/>
</dbReference>
<comment type="similarity">
    <text evidence="1">Belongs to the helicase family. UvrD subfamily.</text>
</comment>
<evidence type="ECO:0000256" key="3">
    <source>
        <dbReference type="ARBA" id="ARBA00022801"/>
    </source>
</evidence>
<dbReference type="EMBL" id="BNJG01000001">
    <property type="protein sequence ID" value="GHO53483.1"/>
    <property type="molecule type" value="Genomic_DNA"/>
</dbReference>
<dbReference type="Pfam" id="PF21196">
    <property type="entry name" value="PcrA_UvrD_tudor"/>
    <property type="match status" value="1"/>
</dbReference>
<evidence type="ECO:0000256" key="11">
    <source>
        <dbReference type="PROSITE-ProRule" id="PRU00560"/>
    </source>
</evidence>
<keyword evidence="16" id="KW-1185">Reference proteome</keyword>
<dbReference type="GO" id="GO:0004386">
    <property type="term" value="F:helicase activity"/>
    <property type="evidence" value="ECO:0007669"/>
    <property type="project" value="UniProtKB-KW"/>
</dbReference>
<evidence type="ECO:0000256" key="5">
    <source>
        <dbReference type="ARBA" id="ARBA00022840"/>
    </source>
</evidence>
<dbReference type="Proteomes" id="UP000654345">
    <property type="component" value="Unassembled WGS sequence"/>
</dbReference>
<keyword evidence="7" id="KW-0413">Isomerase</keyword>
<organism evidence="15 16">
    <name type="scientific">Ktedonobacter robiniae</name>
    <dbReference type="NCBI Taxonomy" id="2778365"/>
    <lineage>
        <taxon>Bacteria</taxon>
        <taxon>Bacillati</taxon>
        <taxon>Chloroflexota</taxon>
        <taxon>Ktedonobacteria</taxon>
        <taxon>Ktedonobacterales</taxon>
        <taxon>Ktedonobacteraceae</taxon>
        <taxon>Ktedonobacter</taxon>
    </lineage>
</organism>
<dbReference type="InterPro" id="IPR014016">
    <property type="entry name" value="UvrD-like_ATP-bd"/>
</dbReference>
<feature type="compositionally biased region" description="Polar residues" evidence="12">
    <location>
        <begin position="750"/>
        <end position="764"/>
    </location>
</feature>
<dbReference type="PROSITE" id="PS51217">
    <property type="entry name" value="UVRD_HELICASE_CTER"/>
    <property type="match status" value="1"/>
</dbReference>
<dbReference type="PANTHER" id="PTHR11070:SF2">
    <property type="entry name" value="ATP-DEPENDENT DNA HELICASE SRS2"/>
    <property type="match status" value="1"/>
</dbReference>
<reference evidence="15 16" key="1">
    <citation type="journal article" date="2021" name="Int. J. Syst. Evol. Microbiol.">
        <title>Reticulibacter mediterranei gen. nov., sp. nov., within the new family Reticulibacteraceae fam. nov., and Ktedonospora formicarum gen. nov., sp. nov., Ktedonobacter robiniae sp. nov., Dictyobacter formicarum sp. nov. and Dictyobacter arantiisoli sp. nov., belonging to the class Ktedonobacteria.</title>
        <authorList>
            <person name="Yabe S."/>
            <person name="Zheng Y."/>
            <person name="Wang C.M."/>
            <person name="Sakai Y."/>
            <person name="Abe K."/>
            <person name="Yokota A."/>
            <person name="Donadio S."/>
            <person name="Cavaletti L."/>
            <person name="Monciardini P."/>
        </authorList>
    </citation>
    <scope>NUCLEOTIDE SEQUENCE [LARGE SCALE GENOMIC DNA]</scope>
    <source>
        <strain evidence="15 16">SOSP1-30</strain>
    </source>
</reference>
<evidence type="ECO:0000259" key="14">
    <source>
        <dbReference type="PROSITE" id="PS51217"/>
    </source>
</evidence>
<accession>A0ABQ3ULB2</accession>
<evidence type="ECO:0000256" key="2">
    <source>
        <dbReference type="ARBA" id="ARBA00022741"/>
    </source>
</evidence>
<proteinExistence type="inferred from homology"/>
<evidence type="ECO:0000256" key="9">
    <source>
        <dbReference type="ARBA" id="ARBA00034808"/>
    </source>
</evidence>
<comment type="caution">
    <text evidence="15">The sequence shown here is derived from an EMBL/GenBank/DDBJ whole genome shotgun (WGS) entry which is preliminary data.</text>
</comment>
<keyword evidence="6" id="KW-0238">DNA-binding</keyword>
<dbReference type="CDD" id="cd17932">
    <property type="entry name" value="DEXQc_UvrD"/>
    <property type="match status" value="1"/>
</dbReference>
<gene>
    <name evidence="15" type="ORF">KSB_19580</name>
</gene>
<comment type="catalytic activity">
    <reaction evidence="8">
        <text>Couples ATP hydrolysis with the unwinding of duplex DNA by translocating in the 3'-5' direction.</text>
        <dbReference type="EC" id="5.6.2.4"/>
    </reaction>
</comment>
<dbReference type="Gene3D" id="1.10.10.160">
    <property type="match status" value="1"/>
</dbReference>
<evidence type="ECO:0000256" key="7">
    <source>
        <dbReference type="ARBA" id="ARBA00023235"/>
    </source>
</evidence>
<sequence>MLEQINLLDGLNEPQRQAVTTTQGPVLILAGPGSGKTRVITHRIAYLVQHEHVSPWHILAVTFTNKAAREMRERMEKLVGVSASKDMSIGTFHAICARVLRMEADALLPLGLNKSFVILDTDDQLSLVKQAIRELNLDEKLYRPNAIHGQISRAKNEMLGPDQMAEQARKYSEEVAARVYKVYQRLLRANNSVDFDDLLMLTEQLWRREPEILQRYQRHWQYIHVDEFQDCNLPQYKLIRLLGSGTADRQEGLRNVCVVGDDDQMIYTWRGASAENVVRFERDFPHTKVILLEQNYRSTQNILDAAQEIVQQNRLRKQKNLWTSQGQGEKITIYEAFNEEMEGQFTAHEIIRLLARGDVGGRGDIAVMYRTNAQSRALEEQFLRMNIPYKVIGSRKFYERKEIKDMIAYLRLLANPHDDLSFERIVNVPNRKIGPKTIGELKKWAKQQGISLYEAVQRVEKHTTLGTAARNSLQNFSKLIVGLQSAVEELPLPELLDRIAERTGYGPELRANAEEELDRWANVLELRRVAEDYSEIETPVALELFLENVALVGGADTAQTSENGALVNEEQNDSVTLITLHAAKGLEYPVVFIVGMDEGSLPHSRSINTPEELEEERRLAYVGFTRAMKRLYLVRARRRSLWGETQYTEPSRFLSDIPLHLLSRPGLGAEDSSRSKPSVDGGHNSGVQVNRRRAPSWEDEFNQDPYGDEGGRVFGRGDSSSSGGRRSSGTGNEIYGSPQRTGEPGLTGRGASSSARPGNTSNTRPPVPPAGKRSEPASLKPRDPQFKAGDRVRHDKFGEGLVLKSEMEGPTEYVEVQFQGSVGKKQLSMDFARLSKI</sequence>
<dbReference type="Gene3D" id="3.40.50.300">
    <property type="entry name" value="P-loop containing nucleotide triphosphate hydrolases"/>
    <property type="match status" value="2"/>
</dbReference>
<keyword evidence="3 11" id="KW-0378">Hydrolase</keyword>
<feature type="compositionally biased region" description="Low complexity" evidence="12">
    <location>
        <begin position="716"/>
        <end position="731"/>
    </location>
</feature>
<evidence type="ECO:0000256" key="10">
    <source>
        <dbReference type="ARBA" id="ARBA00048988"/>
    </source>
</evidence>
<keyword evidence="4 11" id="KW-0347">Helicase</keyword>
<dbReference type="PROSITE" id="PS51198">
    <property type="entry name" value="UVRD_HELICASE_ATP_BIND"/>
    <property type="match status" value="1"/>
</dbReference>
<feature type="compositionally biased region" description="Basic and acidic residues" evidence="12">
    <location>
        <begin position="772"/>
        <end position="797"/>
    </location>
</feature>
<dbReference type="InterPro" id="IPR027417">
    <property type="entry name" value="P-loop_NTPase"/>
</dbReference>
<feature type="domain" description="UvrD-like helicase ATP-binding" evidence="13">
    <location>
        <begin position="9"/>
        <end position="299"/>
    </location>
</feature>
<evidence type="ECO:0000259" key="13">
    <source>
        <dbReference type="PROSITE" id="PS51198"/>
    </source>
</evidence>
<dbReference type="SUPFAM" id="SSF52540">
    <property type="entry name" value="P-loop containing nucleoside triphosphate hydrolases"/>
    <property type="match status" value="1"/>
</dbReference>
<evidence type="ECO:0000256" key="1">
    <source>
        <dbReference type="ARBA" id="ARBA00009922"/>
    </source>
</evidence>